<dbReference type="EMBL" id="BMLP01000004">
    <property type="protein sequence ID" value="GGO33212.1"/>
    <property type="molecule type" value="Genomic_DNA"/>
</dbReference>
<dbReference type="GO" id="GO:0000160">
    <property type="term" value="P:phosphorelay signal transduction system"/>
    <property type="evidence" value="ECO:0007669"/>
    <property type="project" value="InterPro"/>
</dbReference>
<feature type="coiled-coil region" evidence="1">
    <location>
        <begin position="59"/>
        <end position="86"/>
    </location>
</feature>
<dbReference type="AlphaFoldDB" id="A0A917YMK2"/>
<accession>A0A917YMK2</accession>
<gene>
    <name evidence="2" type="ORF">GCM10010991_22250</name>
</gene>
<evidence type="ECO:0000313" key="3">
    <source>
        <dbReference type="Proteomes" id="UP000598196"/>
    </source>
</evidence>
<keyword evidence="1" id="KW-0175">Coiled coil</keyword>
<dbReference type="SUPFAM" id="SSF47226">
    <property type="entry name" value="Histidine-containing phosphotransfer domain, HPT domain"/>
    <property type="match status" value="1"/>
</dbReference>
<dbReference type="InterPro" id="IPR036641">
    <property type="entry name" value="HPT_dom_sf"/>
</dbReference>
<sequence length="133" mass="14473">MKLGVDMTTNVTVLRPKDVLHLDSAPIEAMYRAMGPDQAEHVITRALEELALAMSGMAAQVHGKNLQDLSRRLRRLQRMAEQLGMVSLCRVAGDLRNCLDLGDATAFAAVWARLMRIAERSLLPGGPLPGLVG</sequence>
<proteinExistence type="predicted"/>
<reference evidence="2 3" key="1">
    <citation type="journal article" date="2014" name="Int. J. Syst. Evol. Microbiol.">
        <title>Complete genome sequence of Corynebacterium casei LMG S-19264T (=DSM 44701T), isolated from a smear-ripened cheese.</title>
        <authorList>
            <consortium name="US DOE Joint Genome Institute (JGI-PGF)"/>
            <person name="Walter F."/>
            <person name="Albersmeier A."/>
            <person name="Kalinowski J."/>
            <person name="Ruckert C."/>
        </authorList>
    </citation>
    <scope>NUCLEOTIDE SEQUENCE [LARGE SCALE GENOMIC DNA]</scope>
    <source>
        <strain evidence="2 3">CGMCC 1.7029</strain>
    </source>
</reference>
<comment type="caution">
    <text evidence="2">The sequence shown here is derived from an EMBL/GenBank/DDBJ whole genome shotgun (WGS) entry which is preliminary data.</text>
</comment>
<evidence type="ECO:0000256" key="1">
    <source>
        <dbReference type="SAM" id="Coils"/>
    </source>
</evidence>
<name>A0A917YMK2_9RHOB</name>
<evidence type="ECO:0000313" key="2">
    <source>
        <dbReference type="EMBL" id="GGO33212.1"/>
    </source>
</evidence>
<keyword evidence="3" id="KW-1185">Reference proteome</keyword>
<protein>
    <submittedName>
        <fullName evidence="2">Uncharacterized protein</fullName>
    </submittedName>
</protein>
<dbReference type="RefSeq" id="WP_229704394.1">
    <property type="nucleotide sequence ID" value="NZ_BMLP01000004.1"/>
</dbReference>
<organism evidence="2 3">
    <name type="scientific">Gemmobacter aquaticus</name>
    <dbReference type="NCBI Taxonomy" id="490185"/>
    <lineage>
        <taxon>Bacteria</taxon>
        <taxon>Pseudomonadati</taxon>
        <taxon>Pseudomonadota</taxon>
        <taxon>Alphaproteobacteria</taxon>
        <taxon>Rhodobacterales</taxon>
        <taxon>Paracoccaceae</taxon>
        <taxon>Gemmobacter</taxon>
    </lineage>
</organism>
<dbReference type="Proteomes" id="UP000598196">
    <property type="component" value="Unassembled WGS sequence"/>
</dbReference>
<dbReference type="Gene3D" id="1.20.120.160">
    <property type="entry name" value="HPT domain"/>
    <property type="match status" value="1"/>
</dbReference>